<organism evidence="2 3">
    <name type="scientific">Halomonas chromatireducens</name>
    <dbReference type="NCBI Taxonomy" id="507626"/>
    <lineage>
        <taxon>Bacteria</taxon>
        <taxon>Pseudomonadati</taxon>
        <taxon>Pseudomonadota</taxon>
        <taxon>Gammaproteobacteria</taxon>
        <taxon>Oceanospirillales</taxon>
        <taxon>Halomonadaceae</taxon>
        <taxon>Halomonas</taxon>
    </lineage>
</organism>
<dbReference type="AlphaFoldDB" id="A0A0X8HBG5"/>
<keyword evidence="3" id="KW-1185">Reference proteome</keyword>
<dbReference type="OrthoDB" id="9797060at2"/>
<dbReference type="PATRIC" id="fig|507626.3.peg.304"/>
<dbReference type="SUPFAM" id="SSF54909">
    <property type="entry name" value="Dimeric alpha+beta barrel"/>
    <property type="match status" value="1"/>
</dbReference>
<accession>A0A0X8HBG5</accession>
<dbReference type="InterPro" id="IPR011008">
    <property type="entry name" value="Dimeric_a/b-barrel"/>
</dbReference>
<sequence length="105" mass="11859">MPEIASTPQPPYYAVIFTSIRTDGDKGYGVMAERMVDLATRQEGFLGMESAREGLGVTVSYWASLEAIAQWKQNVEHREAQRLGHSSWYADFKVRIARVERDYGG</sequence>
<gene>
    <name evidence="2" type="ORF">LOKO_00308</name>
</gene>
<reference evidence="2 3" key="1">
    <citation type="journal article" date="2016" name="Genome Announc.">
        <title>Draft Genome Sequence of 'Halomonas chromatireducens' Strain AGD 8-3, a Haloalkaliphilic Chromate- and Selenite-Reducing Gammaproteobacterium.</title>
        <authorList>
            <person name="Sharko F.S."/>
            <person name="Shapovalova A.A."/>
            <person name="Tsygankova S.V."/>
            <person name="Komova A.V."/>
            <person name="Boulygina E.S."/>
            <person name="Teslyuk A.B."/>
            <person name="Gotovtsev P.M."/>
            <person name="Namsaraev Z.B."/>
            <person name="Khijniak T.V."/>
            <person name="Nedoluzhko A.V."/>
            <person name="Vasilov R.G."/>
        </authorList>
    </citation>
    <scope>NUCLEOTIDE SEQUENCE [LARGE SCALE GENOMIC DNA]</scope>
    <source>
        <strain evidence="2 3">AGD 8-3</strain>
    </source>
</reference>
<protein>
    <recommendedName>
        <fullName evidence="1">ABM domain-containing protein</fullName>
    </recommendedName>
</protein>
<dbReference type="Proteomes" id="UP000063387">
    <property type="component" value="Chromosome"/>
</dbReference>
<evidence type="ECO:0000259" key="1">
    <source>
        <dbReference type="Pfam" id="PF03992"/>
    </source>
</evidence>
<dbReference type="PANTHER" id="PTHR37811:SF2">
    <property type="entry name" value="ABM DOMAIN-CONTAINING PROTEIN"/>
    <property type="match status" value="1"/>
</dbReference>
<proteinExistence type="predicted"/>
<dbReference type="Gene3D" id="3.30.70.100">
    <property type="match status" value="1"/>
</dbReference>
<dbReference type="InterPro" id="IPR052936">
    <property type="entry name" value="Jasmonate_Hydroxylase-like"/>
</dbReference>
<feature type="domain" description="ABM" evidence="1">
    <location>
        <begin position="12"/>
        <end position="82"/>
    </location>
</feature>
<dbReference type="EMBL" id="CP014226">
    <property type="protein sequence ID" value="AMC99404.1"/>
    <property type="molecule type" value="Genomic_DNA"/>
</dbReference>
<reference evidence="2 3" key="2">
    <citation type="submission" date="2016-02" db="EMBL/GenBank/DDBJ databases">
        <authorList>
            <person name="Wen L."/>
            <person name="He K."/>
            <person name="Yang H."/>
        </authorList>
    </citation>
    <scope>NUCLEOTIDE SEQUENCE [LARGE SCALE GENOMIC DNA]</scope>
    <source>
        <strain evidence="2 3">AGD 8-3</strain>
    </source>
</reference>
<dbReference type="InterPro" id="IPR007138">
    <property type="entry name" value="ABM_dom"/>
</dbReference>
<dbReference type="Pfam" id="PF03992">
    <property type="entry name" value="ABM"/>
    <property type="match status" value="1"/>
</dbReference>
<evidence type="ECO:0000313" key="3">
    <source>
        <dbReference type="Proteomes" id="UP000063387"/>
    </source>
</evidence>
<name>A0A0X8HBG5_9GAMM</name>
<dbReference type="PANTHER" id="PTHR37811">
    <property type="entry name" value="BLL5343 PROTEIN"/>
    <property type="match status" value="1"/>
</dbReference>
<dbReference type="KEGG" id="hco:LOKO_00308"/>
<evidence type="ECO:0000313" key="2">
    <source>
        <dbReference type="EMBL" id="AMC99404.1"/>
    </source>
</evidence>
<dbReference type="RefSeq" id="WP_066444148.1">
    <property type="nucleotide sequence ID" value="NZ_CP014226.1"/>
</dbReference>